<evidence type="ECO:0000313" key="2">
    <source>
        <dbReference type="Proteomes" id="UP000886653"/>
    </source>
</evidence>
<name>A0A9P6NQX1_9BASI</name>
<organism evidence="1 2">
    <name type="scientific">Cronartium quercuum f. sp. fusiforme G11</name>
    <dbReference type="NCBI Taxonomy" id="708437"/>
    <lineage>
        <taxon>Eukaryota</taxon>
        <taxon>Fungi</taxon>
        <taxon>Dikarya</taxon>
        <taxon>Basidiomycota</taxon>
        <taxon>Pucciniomycotina</taxon>
        <taxon>Pucciniomycetes</taxon>
        <taxon>Pucciniales</taxon>
        <taxon>Coleosporiaceae</taxon>
        <taxon>Cronartium</taxon>
    </lineage>
</organism>
<gene>
    <name evidence="1" type="ORF">CROQUDRAFT_87730</name>
</gene>
<sequence>MSRLRHGQSRIELFELPAGRGSTSHLLDSLLCRFPCFSIPELTCVVLQRHSDWNKAPAHPFTHHSPSKLLGMHFNLSDPKLTFDRIGLQPASPPPPVHSGQTCLVIAHPTSHPIPSTPQFPSLLIRSTKQPS</sequence>
<dbReference type="AlphaFoldDB" id="A0A9P6NQX1"/>
<accession>A0A9P6NQX1</accession>
<reference evidence="1" key="1">
    <citation type="submission" date="2013-11" db="EMBL/GenBank/DDBJ databases">
        <title>Genome sequence of the fusiform rust pathogen reveals effectors for host alternation and coevolution with pine.</title>
        <authorList>
            <consortium name="DOE Joint Genome Institute"/>
            <person name="Smith K."/>
            <person name="Pendleton A."/>
            <person name="Kubisiak T."/>
            <person name="Anderson C."/>
            <person name="Salamov A."/>
            <person name="Aerts A."/>
            <person name="Riley R."/>
            <person name="Clum A."/>
            <person name="Lindquist E."/>
            <person name="Ence D."/>
            <person name="Campbell M."/>
            <person name="Kronenberg Z."/>
            <person name="Feau N."/>
            <person name="Dhillon B."/>
            <person name="Hamelin R."/>
            <person name="Burleigh J."/>
            <person name="Smith J."/>
            <person name="Yandell M."/>
            <person name="Nelson C."/>
            <person name="Grigoriev I."/>
            <person name="Davis J."/>
        </authorList>
    </citation>
    <scope>NUCLEOTIDE SEQUENCE</scope>
    <source>
        <strain evidence="1">G11</strain>
    </source>
</reference>
<protein>
    <submittedName>
        <fullName evidence="1">Uncharacterized protein</fullName>
    </submittedName>
</protein>
<keyword evidence="2" id="KW-1185">Reference proteome</keyword>
<proteinExistence type="predicted"/>
<comment type="caution">
    <text evidence="1">The sequence shown here is derived from an EMBL/GenBank/DDBJ whole genome shotgun (WGS) entry which is preliminary data.</text>
</comment>
<evidence type="ECO:0000313" key="1">
    <source>
        <dbReference type="EMBL" id="KAG0150553.1"/>
    </source>
</evidence>
<dbReference type="EMBL" id="MU167218">
    <property type="protein sequence ID" value="KAG0150553.1"/>
    <property type="molecule type" value="Genomic_DNA"/>
</dbReference>
<dbReference type="Proteomes" id="UP000886653">
    <property type="component" value="Unassembled WGS sequence"/>
</dbReference>